<feature type="transmembrane region" description="Helical" evidence="8">
    <location>
        <begin position="49"/>
        <end position="68"/>
    </location>
</feature>
<dbReference type="AlphaFoldDB" id="A0A220VED6"/>
<dbReference type="EMBL" id="CP022355">
    <property type="protein sequence ID" value="ASK78660.1"/>
    <property type="molecule type" value="Genomic_DNA"/>
</dbReference>
<dbReference type="PANTHER" id="PTHR30472:SF25">
    <property type="entry name" value="ABC TRANSPORTER PERMEASE PROTEIN MJ0876-RELATED"/>
    <property type="match status" value="1"/>
</dbReference>
<gene>
    <name evidence="9" type="ORF">CF386_06415</name>
</gene>
<evidence type="ECO:0000256" key="2">
    <source>
        <dbReference type="ARBA" id="ARBA00007935"/>
    </source>
</evidence>
<name>A0A220VED6_9GAMM</name>
<dbReference type="GO" id="GO:0005886">
    <property type="term" value="C:plasma membrane"/>
    <property type="evidence" value="ECO:0007669"/>
    <property type="project" value="UniProtKB-SubCell"/>
</dbReference>
<feature type="transmembrane region" description="Helical" evidence="8">
    <location>
        <begin position="298"/>
        <end position="318"/>
    </location>
</feature>
<evidence type="ECO:0000313" key="9">
    <source>
        <dbReference type="EMBL" id="ASK78660.1"/>
    </source>
</evidence>
<evidence type="ECO:0000313" key="10">
    <source>
        <dbReference type="Proteomes" id="UP000242175"/>
    </source>
</evidence>
<evidence type="ECO:0000256" key="4">
    <source>
        <dbReference type="ARBA" id="ARBA00022475"/>
    </source>
</evidence>
<dbReference type="Gene3D" id="1.10.3470.10">
    <property type="entry name" value="ABC transporter involved in vitamin B12 uptake, BtuC"/>
    <property type="match status" value="1"/>
</dbReference>
<dbReference type="Pfam" id="PF01032">
    <property type="entry name" value="FecCD"/>
    <property type="match status" value="1"/>
</dbReference>
<feature type="transmembrane region" description="Helical" evidence="8">
    <location>
        <begin position="80"/>
        <end position="102"/>
    </location>
</feature>
<dbReference type="InterPro" id="IPR037294">
    <property type="entry name" value="ABC_BtuC-like"/>
</dbReference>
<keyword evidence="7 8" id="KW-0472">Membrane</keyword>
<evidence type="ECO:0000256" key="5">
    <source>
        <dbReference type="ARBA" id="ARBA00022692"/>
    </source>
</evidence>
<feature type="transmembrane region" description="Helical" evidence="8">
    <location>
        <begin position="141"/>
        <end position="162"/>
    </location>
</feature>
<keyword evidence="3" id="KW-0813">Transport</keyword>
<sequence length="324" mass="34913">MLCVALSIIFLLLDILIGSKSLSLSQVFFALMNQDNSPSSIIVWDIRMPMSLMAPLVGGALAVSGSQMQTTLNNPLADPYTFGLSAAASLGAGLVITNVIYIPSIPQVYQISAMAFIFSIGTMLILSFVSSIPRISIEGVMLCGVALMFSFDALLIMVQYIASDMQLQTLTFWKMGSLARGSWLKIGVLVIIIPIILFILLKDSWKLSILKMGDNRAQSMGINVKYLRTKNLLLISILTALSVSFVGAIGFIGLIAPHITRMLIGEDQRFFIPASFLIGSISLELASIASKIILPGTVLPLTVVMSLVGVPFLVFLIIKSGGKF</sequence>
<evidence type="ECO:0000256" key="3">
    <source>
        <dbReference type="ARBA" id="ARBA00022448"/>
    </source>
</evidence>
<keyword evidence="6 8" id="KW-1133">Transmembrane helix</keyword>
<dbReference type="OrthoDB" id="9055647at2"/>
<proteinExistence type="inferred from homology"/>
<dbReference type="CDD" id="cd06550">
    <property type="entry name" value="TM_ABC_iron-siderophores_like"/>
    <property type="match status" value="1"/>
</dbReference>
<comment type="subcellular location">
    <subcellularLocation>
        <location evidence="1">Cell membrane</location>
        <topology evidence="1">Multi-pass membrane protein</topology>
    </subcellularLocation>
</comment>
<dbReference type="PANTHER" id="PTHR30472">
    <property type="entry name" value="FERRIC ENTEROBACTIN TRANSPORT SYSTEM PERMEASE PROTEIN"/>
    <property type="match status" value="1"/>
</dbReference>
<dbReference type="InterPro" id="IPR000522">
    <property type="entry name" value="ABC_transptr_permease_BtuC"/>
</dbReference>
<keyword evidence="5 8" id="KW-0812">Transmembrane</keyword>
<comment type="similarity">
    <text evidence="2">Belongs to the binding-protein-dependent transport system permease family. FecCD subfamily.</text>
</comment>
<dbReference type="Proteomes" id="UP000242175">
    <property type="component" value="Chromosome large"/>
</dbReference>
<dbReference type="SUPFAM" id="SSF81345">
    <property type="entry name" value="ABC transporter involved in vitamin B12 uptake, BtuC"/>
    <property type="match status" value="1"/>
</dbReference>
<keyword evidence="4" id="KW-1003">Cell membrane</keyword>
<dbReference type="KEGG" id="pmai:CF386_06415"/>
<reference evidence="9 10" key="1">
    <citation type="journal article" date="2016" name="Int. J. Syst. Evol. Microbiol.">
        <title>Paraphotobacterium marinum gen. nov., sp. nov., a member of the family Vibrionaceae, isolated from surface seawater.</title>
        <authorList>
            <person name="Huang Z."/>
            <person name="Dong C."/>
            <person name="Shao Z."/>
        </authorList>
    </citation>
    <scope>NUCLEOTIDE SEQUENCE [LARGE SCALE GENOMIC DNA]</scope>
    <source>
        <strain evidence="9 10">NSCS20N07D</strain>
    </source>
</reference>
<organism evidence="9 10">
    <name type="scientific">Paraphotobacterium marinum</name>
    <dbReference type="NCBI Taxonomy" id="1755811"/>
    <lineage>
        <taxon>Bacteria</taxon>
        <taxon>Pseudomonadati</taxon>
        <taxon>Pseudomonadota</taxon>
        <taxon>Gammaproteobacteria</taxon>
        <taxon>Vibrionales</taxon>
        <taxon>Vibrionaceae</taxon>
        <taxon>Paraphotobacterium</taxon>
    </lineage>
</organism>
<evidence type="ECO:0000256" key="6">
    <source>
        <dbReference type="ARBA" id="ARBA00022989"/>
    </source>
</evidence>
<feature type="transmembrane region" description="Helical" evidence="8">
    <location>
        <begin position="182"/>
        <end position="201"/>
    </location>
</feature>
<keyword evidence="10" id="KW-1185">Reference proteome</keyword>
<evidence type="ECO:0000256" key="7">
    <source>
        <dbReference type="ARBA" id="ARBA00023136"/>
    </source>
</evidence>
<evidence type="ECO:0000256" key="1">
    <source>
        <dbReference type="ARBA" id="ARBA00004651"/>
    </source>
</evidence>
<accession>A0A220VED6</accession>
<feature type="transmembrane region" description="Helical" evidence="8">
    <location>
        <begin position="108"/>
        <end position="129"/>
    </location>
</feature>
<protein>
    <submittedName>
        <fullName evidence="9">Iron-siderophore ABC transporter permease</fullName>
    </submittedName>
</protein>
<evidence type="ECO:0000256" key="8">
    <source>
        <dbReference type="SAM" id="Phobius"/>
    </source>
</evidence>
<dbReference type="GO" id="GO:0033214">
    <property type="term" value="P:siderophore-iron import into cell"/>
    <property type="evidence" value="ECO:0007669"/>
    <property type="project" value="TreeGrafter"/>
</dbReference>
<dbReference type="GO" id="GO:0022857">
    <property type="term" value="F:transmembrane transporter activity"/>
    <property type="evidence" value="ECO:0007669"/>
    <property type="project" value="InterPro"/>
</dbReference>
<feature type="transmembrane region" description="Helical" evidence="8">
    <location>
        <begin position="268"/>
        <end position="286"/>
    </location>
</feature>
<feature type="transmembrane region" description="Helical" evidence="8">
    <location>
        <begin position="232"/>
        <end position="256"/>
    </location>
</feature>